<gene>
    <name evidence="1" type="ORF">AGERDE_LOCUS9659</name>
</gene>
<dbReference type="AlphaFoldDB" id="A0A9N9CS90"/>
<proteinExistence type="predicted"/>
<keyword evidence="2" id="KW-1185">Reference proteome</keyword>
<comment type="caution">
    <text evidence="1">The sequence shown here is derived from an EMBL/GenBank/DDBJ whole genome shotgun (WGS) entry which is preliminary data.</text>
</comment>
<sequence length="278" mass="31495">MAAITYSPTRPVAFTHTLNELAGNVKRVEVEGLDNLIVNRVLLRDLANRVERYTSINKKTSQKISVSLRSLGDLSFDIALDLDEMVNKGDNFLSHFQRDVRAIHAEIVSNGRKVRVSIVAGHLEKILRLVHNLELHVRKVKSNVHHGMNIRDKVDQLLLDGKYESQKFHEKRKQRPLAKFIFGESNAALQAEQEVHSLDVTTNLLKMLGDQLNVLDSNLLRFQRRLSDLVTELKNADGSLEFTSDDSKLLEDAVEKARIGSKVFIKMDKDLISANKPN</sequence>
<dbReference type="Proteomes" id="UP000789831">
    <property type="component" value="Unassembled WGS sequence"/>
</dbReference>
<name>A0A9N9CS90_9GLOM</name>
<dbReference type="EMBL" id="CAJVPL010002512">
    <property type="protein sequence ID" value="CAG8612442.1"/>
    <property type="molecule type" value="Genomic_DNA"/>
</dbReference>
<accession>A0A9N9CS90</accession>
<evidence type="ECO:0000313" key="2">
    <source>
        <dbReference type="Proteomes" id="UP000789831"/>
    </source>
</evidence>
<organism evidence="1 2">
    <name type="scientific">Ambispora gerdemannii</name>
    <dbReference type="NCBI Taxonomy" id="144530"/>
    <lineage>
        <taxon>Eukaryota</taxon>
        <taxon>Fungi</taxon>
        <taxon>Fungi incertae sedis</taxon>
        <taxon>Mucoromycota</taxon>
        <taxon>Glomeromycotina</taxon>
        <taxon>Glomeromycetes</taxon>
        <taxon>Archaeosporales</taxon>
        <taxon>Ambisporaceae</taxon>
        <taxon>Ambispora</taxon>
    </lineage>
</organism>
<dbReference type="OrthoDB" id="2402927at2759"/>
<reference evidence="1" key="1">
    <citation type="submission" date="2021-06" db="EMBL/GenBank/DDBJ databases">
        <authorList>
            <person name="Kallberg Y."/>
            <person name="Tangrot J."/>
            <person name="Rosling A."/>
        </authorList>
    </citation>
    <scope>NUCLEOTIDE SEQUENCE</scope>
    <source>
        <strain evidence="1">MT106</strain>
    </source>
</reference>
<evidence type="ECO:0000313" key="1">
    <source>
        <dbReference type="EMBL" id="CAG8612442.1"/>
    </source>
</evidence>
<protein>
    <submittedName>
        <fullName evidence="1">12721_t:CDS:1</fullName>
    </submittedName>
</protein>